<accession>A0A0B4XG62</accession>
<dbReference type="Proteomes" id="UP000006764">
    <property type="component" value="Chromosome"/>
</dbReference>
<gene>
    <name evidence="3" type="ORF">S7S_03160</name>
</gene>
<dbReference type="PROSITE" id="PS51257">
    <property type="entry name" value="PROKAR_LIPOPROTEIN"/>
    <property type="match status" value="1"/>
</dbReference>
<dbReference type="EMBL" id="CP004387">
    <property type="protein sequence ID" value="AJD47054.1"/>
    <property type="molecule type" value="Genomic_DNA"/>
</dbReference>
<reference evidence="3 4" key="1">
    <citation type="journal article" date="2012" name="J. Bacteriol.">
        <title>Genome sequence of an alkane-degrading bacterium, Alcanivorax pacificus type strain W11-5, isolated from deep sea sediment.</title>
        <authorList>
            <person name="Lai Q."/>
            <person name="Shao Z."/>
        </authorList>
    </citation>
    <scope>NUCLEOTIDE SEQUENCE [LARGE SCALE GENOMIC DNA]</scope>
    <source>
        <strain evidence="3 4">W11-5</strain>
    </source>
</reference>
<protein>
    <submittedName>
        <fullName evidence="3">Lipoprotein</fullName>
    </submittedName>
</protein>
<keyword evidence="4" id="KW-1185">Reference proteome</keyword>
<dbReference type="HOGENOM" id="CLU_119385_0_0_6"/>
<evidence type="ECO:0000256" key="1">
    <source>
        <dbReference type="SAM" id="MobiDB-lite"/>
    </source>
</evidence>
<keyword evidence="2" id="KW-0732">Signal</keyword>
<evidence type="ECO:0000313" key="4">
    <source>
        <dbReference type="Proteomes" id="UP000006764"/>
    </source>
</evidence>
<dbReference type="KEGG" id="apac:S7S_03160"/>
<dbReference type="InterPro" id="IPR005619">
    <property type="entry name" value="Uncharacterised_YajG"/>
</dbReference>
<evidence type="ECO:0000256" key="2">
    <source>
        <dbReference type="SAM" id="SignalP"/>
    </source>
</evidence>
<feature type="signal peptide" evidence="2">
    <location>
        <begin position="1"/>
        <end position="27"/>
    </location>
</feature>
<proteinExistence type="predicted"/>
<dbReference type="Pfam" id="PF03923">
    <property type="entry name" value="Lipoprotein_16"/>
    <property type="match status" value="1"/>
</dbReference>
<sequence length="194" mass="20809">MMSRTLLALLSATLLSACGLSPQVVNLAPSPAVESTNVGENRPVSVLARDAREKDEFGSRGGIYPETSLIRPGNDVPKALYDAVTAGLQAQGFNAYNPTDDATGLEVRLTELSYTPGEGNLVNRVQVSATVEAIASRPQVEHTGRYQSSVTHDMPLTPSASRNEEMINDVLERTLARLLNDPKMLSFLAGNDEP</sequence>
<evidence type="ECO:0000313" key="3">
    <source>
        <dbReference type="EMBL" id="AJD47054.1"/>
    </source>
</evidence>
<feature type="region of interest" description="Disordered" evidence="1">
    <location>
        <begin position="139"/>
        <end position="160"/>
    </location>
</feature>
<dbReference type="STRING" id="391936.S7S_03160"/>
<dbReference type="RefSeq" id="WP_008740376.1">
    <property type="nucleotide sequence ID" value="NZ_CP004387.1"/>
</dbReference>
<feature type="chain" id="PRO_5002111190" evidence="2">
    <location>
        <begin position="28"/>
        <end position="194"/>
    </location>
</feature>
<organism evidence="3 4">
    <name type="scientific">Isoalcanivorax pacificus W11-5</name>
    <dbReference type="NCBI Taxonomy" id="391936"/>
    <lineage>
        <taxon>Bacteria</taxon>
        <taxon>Pseudomonadati</taxon>
        <taxon>Pseudomonadota</taxon>
        <taxon>Gammaproteobacteria</taxon>
        <taxon>Oceanospirillales</taxon>
        <taxon>Alcanivoracaceae</taxon>
        <taxon>Isoalcanivorax</taxon>
    </lineage>
</organism>
<name>A0A0B4XG62_9GAMM</name>
<dbReference type="AlphaFoldDB" id="A0A0B4XG62"/>
<keyword evidence="3" id="KW-0449">Lipoprotein</keyword>